<dbReference type="SMART" id="SM00490">
    <property type="entry name" value="HELICc"/>
    <property type="match status" value="1"/>
</dbReference>
<evidence type="ECO:0000256" key="7">
    <source>
        <dbReference type="ARBA" id="ARBA00022840"/>
    </source>
</evidence>
<keyword evidence="10 15" id="KW-0234">DNA repair</keyword>
<keyword evidence="19" id="KW-1185">Reference proteome</keyword>
<dbReference type="Pfam" id="PF19833">
    <property type="entry name" value="RecG_dom3_C"/>
    <property type="match status" value="1"/>
</dbReference>
<dbReference type="GO" id="GO:0003678">
    <property type="term" value="F:DNA helicase activity"/>
    <property type="evidence" value="ECO:0007669"/>
    <property type="project" value="UniProtKB-EC"/>
</dbReference>
<evidence type="ECO:0000256" key="6">
    <source>
        <dbReference type="ARBA" id="ARBA00022806"/>
    </source>
</evidence>
<evidence type="ECO:0000256" key="2">
    <source>
        <dbReference type="ARBA" id="ARBA00017846"/>
    </source>
</evidence>
<comment type="catalytic activity">
    <reaction evidence="14 15">
        <text>ATP + H2O = ADP + phosphate + H(+)</text>
        <dbReference type="Rhea" id="RHEA:13065"/>
        <dbReference type="ChEBI" id="CHEBI:15377"/>
        <dbReference type="ChEBI" id="CHEBI:15378"/>
        <dbReference type="ChEBI" id="CHEBI:30616"/>
        <dbReference type="ChEBI" id="CHEBI:43474"/>
        <dbReference type="ChEBI" id="CHEBI:456216"/>
        <dbReference type="EC" id="5.6.2.4"/>
    </reaction>
</comment>
<dbReference type="Pfam" id="PF00271">
    <property type="entry name" value="Helicase_C"/>
    <property type="match status" value="1"/>
</dbReference>
<dbReference type="NCBIfam" id="TIGR00643">
    <property type="entry name" value="recG"/>
    <property type="match status" value="1"/>
</dbReference>
<dbReference type="Gene3D" id="2.40.50.140">
    <property type="entry name" value="Nucleic acid-binding proteins"/>
    <property type="match status" value="1"/>
</dbReference>
<evidence type="ECO:0000313" key="19">
    <source>
        <dbReference type="Proteomes" id="UP001569428"/>
    </source>
</evidence>
<reference evidence="18 19" key="1">
    <citation type="submission" date="2024-08" db="EMBL/GenBank/DDBJ databases">
        <authorList>
            <person name="Ishaq N."/>
        </authorList>
    </citation>
    <scope>NUCLEOTIDE SEQUENCE [LARGE SCALE GENOMIC DNA]</scope>
    <source>
        <strain evidence="18 19">DSM 18651</strain>
    </source>
</reference>
<keyword evidence="11" id="KW-0413">Isomerase</keyword>
<comment type="catalytic activity">
    <reaction evidence="12 15">
        <text>Couples ATP hydrolysis with the unwinding of duplex DNA by translocating in the 3'-5' direction.</text>
        <dbReference type="EC" id="5.6.2.4"/>
    </reaction>
</comment>
<keyword evidence="6 15" id="KW-0347">Helicase</keyword>
<dbReference type="InterPro" id="IPR011545">
    <property type="entry name" value="DEAD/DEAH_box_helicase_dom"/>
</dbReference>
<comment type="similarity">
    <text evidence="1 15">Belongs to the helicase family. RecG subfamily.</text>
</comment>
<dbReference type="NCBIfam" id="NF008166">
    <property type="entry name" value="PRK10917.1-4"/>
    <property type="match status" value="1"/>
</dbReference>
<dbReference type="InterPro" id="IPR004609">
    <property type="entry name" value="ATP-dep_DNA_helicase_RecG"/>
</dbReference>
<evidence type="ECO:0000256" key="14">
    <source>
        <dbReference type="ARBA" id="ARBA00048988"/>
    </source>
</evidence>
<dbReference type="PANTHER" id="PTHR47964:SF1">
    <property type="entry name" value="ATP-DEPENDENT DNA HELICASE HOMOLOG RECG, CHLOROPLASTIC"/>
    <property type="match status" value="1"/>
</dbReference>
<dbReference type="InterPro" id="IPR014001">
    <property type="entry name" value="Helicase_ATP-bd"/>
</dbReference>
<evidence type="ECO:0000256" key="9">
    <source>
        <dbReference type="ARBA" id="ARBA00023172"/>
    </source>
</evidence>
<dbReference type="EMBL" id="JBGMEK010000008">
    <property type="protein sequence ID" value="MFA0810402.1"/>
    <property type="molecule type" value="Genomic_DNA"/>
</dbReference>
<accession>A0ABV4NWK9</accession>
<dbReference type="InterPro" id="IPR012340">
    <property type="entry name" value="NA-bd_OB-fold"/>
</dbReference>
<feature type="domain" description="Helicase C-terminal" evidence="17">
    <location>
        <begin position="490"/>
        <end position="636"/>
    </location>
</feature>
<protein>
    <recommendedName>
        <fullName evidence="2 15">ATP-dependent DNA helicase RecG</fullName>
        <ecNumber evidence="13 15">5.6.2.4</ecNumber>
    </recommendedName>
</protein>
<dbReference type="PROSITE" id="PS51194">
    <property type="entry name" value="HELICASE_CTER"/>
    <property type="match status" value="1"/>
</dbReference>
<dbReference type="Proteomes" id="UP001569428">
    <property type="component" value="Unassembled WGS sequence"/>
</dbReference>
<comment type="caution">
    <text evidence="18">The sequence shown here is derived from an EMBL/GenBank/DDBJ whole genome shotgun (WGS) entry which is preliminary data.</text>
</comment>
<dbReference type="NCBIfam" id="NF008163">
    <property type="entry name" value="PRK10917.1-1"/>
    <property type="match status" value="1"/>
</dbReference>
<evidence type="ECO:0000256" key="12">
    <source>
        <dbReference type="ARBA" id="ARBA00034617"/>
    </source>
</evidence>
<evidence type="ECO:0000256" key="8">
    <source>
        <dbReference type="ARBA" id="ARBA00023125"/>
    </source>
</evidence>
<evidence type="ECO:0000256" key="10">
    <source>
        <dbReference type="ARBA" id="ARBA00023204"/>
    </source>
</evidence>
<dbReference type="EC" id="5.6.2.4" evidence="13 15"/>
<evidence type="ECO:0000256" key="11">
    <source>
        <dbReference type="ARBA" id="ARBA00023235"/>
    </source>
</evidence>
<dbReference type="InterPro" id="IPR027417">
    <property type="entry name" value="P-loop_NTPase"/>
</dbReference>
<evidence type="ECO:0000259" key="17">
    <source>
        <dbReference type="PROSITE" id="PS51194"/>
    </source>
</evidence>
<dbReference type="CDD" id="cd18811">
    <property type="entry name" value="SF2_C_RecG"/>
    <property type="match status" value="1"/>
</dbReference>
<dbReference type="InterPro" id="IPR045562">
    <property type="entry name" value="RecG_dom3_C"/>
</dbReference>
<dbReference type="SUPFAM" id="SSF52540">
    <property type="entry name" value="P-loop containing nucleoside triphosphate hydrolases"/>
    <property type="match status" value="1"/>
</dbReference>
<dbReference type="CDD" id="cd17992">
    <property type="entry name" value="DEXHc_RecG"/>
    <property type="match status" value="1"/>
</dbReference>
<dbReference type="SMART" id="SM00487">
    <property type="entry name" value="DEXDc"/>
    <property type="match status" value="1"/>
</dbReference>
<dbReference type="NCBIfam" id="NF008168">
    <property type="entry name" value="PRK10917.2-2"/>
    <property type="match status" value="1"/>
</dbReference>
<evidence type="ECO:0000313" key="18">
    <source>
        <dbReference type="EMBL" id="MFA0810402.1"/>
    </source>
</evidence>
<evidence type="ECO:0000256" key="1">
    <source>
        <dbReference type="ARBA" id="ARBA00007504"/>
    </source>
</evidence>
<evidence type="ECO:0000256" key="13">
    <source>
        <dbReference type="ARBA" id="ARBA00034808"/>
    </source>
</evidence>
<evidence type="ECO:0000256" key="5">
    <source>
        <dbReference type="ARBA" id="ARBA00022801"/>
    </source>
</evidence>
<dbReference type="Pfam" id="PF00270">
    <property type="entry name" value="DEAD"/>
    <property type="match status" value="1"/>
</dbReference>
<dbReference type="InterPro" id="IPR033454">
    <property type="entry name" value="RecG_wedge"/>
</dbReference>
<dbReference type="InterPro" id="IPR047112">
    <property type="entry name" value="RecG/Mfd"/>
</dbReference>
<keyword evidence="9 15" id="KW-0233">DNA recombination</keyword>
<dbReference type="Pfam" id="PF17191">
    <property type="entry name" value="RecG_wedge"/>
    <property type="match status" value="1"/>
</dbReference>
<keyword evidence="5 15" id="KW-0378">Hydrolase</keyword>
<evidence type="ECO:0000256" key="4">
    <source>
        <dbReference type="ARBA" id="ARBA00022763"/>
    </source>
</evidence>
<proteinExistence type="inferred from homology"/>
<gene>
    <name evidence="18" type="primary">recG</name>
    <name evidence="18" type="ORF">ACCI49_05660</name>
</gene>
<keyword evidence="8" id="KW-0238">DNA-binding</keyword>
<dbReference type="PANTHER" id="PTHR47964">
    <property type="entry name" value="ATP-DEPENDENT DNA HELICASE HOMOLOG RECG, CHLOROPLASTIC"/>
    <property type="match status" value="1"/>
</dbReference>
<evidence type="ECO:0000259" key="16">
    <source>
        <dbReference type="PROSITE" id="PS51192"/>
    </source>
</evidence>
<dbReference type="NCBIfam" id="NF008165">
    <property type="entry name" value="PRK10917.1-3"/>
    <property type="match status" value="1"/>
</dbReference>
<dbReference type="Gene3D" id="3.40.50.300">
    <property type="entry name" value="P-loop containing nucleotide triphosphate hydrolases"/>
    <property type="match status" value="2"/>
</dbReference>
<feature type="domain" description="Helicase ATP-binding" evidence="16">
    <location>
        <begin position="288"/>
        <end position="457"/>
    </location>
</feature>
<dbReference type="SUPFAM" id="SSF50249">
    <property type="entry name" value="Nucleic acid-binding proteins"/>
    <property type="match status" value="1"/>
</dbReference>
<name>A0ABV4NWK9_9GAMM</name>
<dbReference type="InterPro" id="IPR001650">
    <property type="entry name" value="Helicase_C-like"/>
</dbReference>
<dbReference type="RefSeq" id="WP_371837999.1">
    <property type="nucleotide sequence ID" value="NZ_JBGMEK010000008.1"/>
</dbReference>
<dbReference type="GO" id="GO:0016787">
    <property type="term" value="F:hydrolase activity"/>
    <property type="evidence" value="ECO:0007669"/>
    <property type="project" value="UniProtKB-KW"/>
</dbReference>
<dbReference type="CDD" id="cd04488">
    <property type="entry name" value="RecG_wedge_OBF"/>
    <property type="match status" value="1"/>
</dbReference>
<comment type="function">
    <text evidence="15">Plays a critical role in recombination and DNA repair. Helps process Holliday junction intermediates to mature products by catalyzing branch migration. Has replication fork regression activity, unwinds stalled or blocked replication forks to make a HJ that can be resolved. Has a DNA unwinding activity characteristic of a DNA helicase with 3'-5' polarity.</text>
</comment>
<organism evidence="18 19">
    <name type="scientific">Microbulbifer epialgicus</name>
    <dbReference type="NCBI Taxonomy" id="393907"/>
    <lineage>
        <taxon>Bacteria</taxon>
        <taxon>Pseudomonadati</taxon>
        <taxon>Pseudomonadota</taxon>
        <taxon>Gammaproteobacteria</taxon>
        <taxon>Cellvibrionales</taxon>
        <taxon>Microbulbiferaceae</taxon>
        <taxon>Microbulbifer</taxon>
    </lineage>
</organism>
<dbReference type="PROSITE" id="PS51192">
    <property type="entry name" value="HELICASE_ATP_BIND_1"/>
    <property type="match status" value="1"/>
</dbReference>
<evidence type="ECO:0000256" key="3">
    <source>
        <dbReference type="ARBA" id="ARBA00022741"/>
    </source>
</evidence>
<keyword evidence="3 15" id="KW-0547">Nucleotide-binding</keyword>
<keyword evidence="4 15" id="KW-0227">DNA damage</keyword>
<evidence type="ECO:0000256" key="15">
    <source>
        <dbReference type="RuleBase" id="RU363016"/>
    </source>
</evidence>
<keyword evidence="7 15" id="KW-0067">ATP-binding</keyword>
<sequence>MSSDRALASLAEQPVTVLKGVGDKFAQVLAKLHIHSLQDLLFHLPLRYQDRTRVVPVAGLTIGMDAVIEGEVTAADIVFGRRRSLVVKLQDMSGSITLRFFHFSAAQKNRFARGVRLRCFGEARRGAAGLELYHPETEVVGSENSTTEDTLTPVYPLTEGVSQGRMRGLMQQAVTFLRGGAVTELIPTELLPKALRYPLRDALIYLHSPPAGTHLEQLGAGVHPAQQRLALEELLAHHLSLLELRRNSARVAAPPLPVNKSLERDFLSRLPFSLTGAQQRVCEEITEDLAQETPMMRLLQGDVGAGKTLVAAMAALKGIGAGAQVAVMAPTEILAEQHRINFCNWLEPLGVQVAQLTGNLRAAERREQLAKVASGEAQLVVGTHALFQEEVVFHNLVLVIIDEQHRFGVRQRLELREKGAASGATGRLQPHQLIMTATPIPRTLAMSAFADLDCSIIDELPPGRQPISTVAISNDRRDQVMERVHSAIAAGRQAYWVCTLIEESESLQAQAAESTAEELAEMLDGVRVALVHGRLKPEQKDQVMSAFKAGEVDLLVATTVIEVGVDVPNASLMIIENPERLGLAQLHQLRGRVGRGSIASHCVLLYGTPLSQNGRARLQALRQHSDGFAIAEEDLRLRGPGEILGTRQTGEIQHRIADLQRDADLLPQVQRIAASPVLDQEMRRQLIKRWLQNKPRFAEA</sequence>